<evidence type="ECO:0000313" key="3">
    <source>
        <dbReference type="Proteomes" id="UP000298860"/>
    </source>
</evidence>
<dbReference type="Pfam" id="PF16483">
    <property type="entry name" value="Glyco_hydro_64"/>
    <property type="match status" value="1"/>
</dbReference>
<dbReference type="AlphaFoldDB" id="A0A4D4J758"/>
<dbReference type="InterPro" id="IPR037398">
    <property type="entry name" value="Glyco_hydro_64_fam"/>
</dbReference>
<dbReference type="PANTHER" id="PTHR38165:SF1">
    <property type="entry name" value="GLUCANASE B"/>
    <property type="match status" value="1"/>
</dbReference>
<reference evidence="3" key="1">
    <citation type="submission" date="2019-04" db="EMBL/GenBank/DDBJ databases">
        <title>Draft genome sequence of Pseudonocardiaceae bacterium SL3-2-4.</title>
        <authorList>
            <person name="Ningsih F."/>
            <person name="Yokota A."/>
            <person name="Sakai Y."/>
            <person name="Nanatani K."/>
            <person name="Yabe S."/>
            <person name="Oetari A."/>
            <person name="Sjamsuridzal W."/>
        </authorList>
    </citation>
    <scope>NUCLEOTIDE SEQUENCE [LARGE SCALE GENOMIC DNA]</scope>
    <source>
        <strain evidence="3">SL3-2-4</strain>
    </source>
</reference>
<feature type="domain" description="GH64" evidence="1">
    <location>
        <begin position="37"/>
        <end position="397"/>
    </location>
</feature>
<dbReference type="Gene3D" id="2.60.110.10">
    <property type="entry name" value="Thaumatin"/>
    <property type="match status" value="1"/>
</dbReference>
<dbReference type="PROSITE" id="PS51318">
    <property type="entry name" value="TAT"/>
    <property type="match status" value="1"/>
</dbReference>
<name>A0A4D4J758_9PSEU</name>
<accession>A0A4D4J758</accession>
<dbReference type="Proteomes" id="UP000298860">
    <property type="component" value="Unassembled WGS sequence"/>
</dbReference>
<evidence type="ECO:0000313" key="2">
    <source>
        <dbReference type="EMBL" id="GDY29787.1"/>
    </source>
</evidence>
<dbReference type="RefSeq" id="WP_225978153.1">
    <property type="nucleotide sequence ID" value="NZ_BJFL01000004.1"/>
</dbReference>
<gene>
    <name evidence="2" type="ORF">GTS_14200</name>
</gene>
<dbReference type="InterPro" id="IPR037176">
    <property type="entry name" value="Osmotin/thaumatin-like_sf"/>
</dbReference>
<dbReference type="InterPro" id="IPR006311">
    <property type="entry name" value="TAT_signal"/>
</dbReference>
<keyword evidence="3" id="KW-1185">Reference proteome</keyword>
<evidence type="ECO:0000259" key="1">
    <source>
        <dbReference type="PROSITE" id="PS52006"/>
    </source>
</evidence>
<dbReference type="InterPro" id="IPR042517">
    <property type="entry name" value="Glyco_hydro_64_N_2"/>
</dbReference>
<dbReference type="Gene3D" id="3.30.920.50">
    <property type="entry name" value="Beta-1,3-glucanase, C-terminal domain"/>
    <property type="match status" value="1"/>
</dbReference>
<sequence length="403" mass="41927">MITRRNFLGASAAALVTTLGRPSAGSPGIPLAAADTPGTLTVALANETGSDTVYAYVTGQDPSNGNAWMLLRADGRTVYHPPSPPAPGAPLDVDCAIALGGTGGPARTIAVPHLVGGRIWFSVGKKLTFLVNPGPAIVMPSATNRSDPNIDVSWGFCELTYDTTQLYANISFVDLVSLPIALSLETPQGTQVVRGLPRGGLDTVCGALRAQGGDWAKLVVNGPDDRPLRALSPNQAIAADGSLFAGYLDGYIDAVWQHYAGTDLVIDTQSGWGTVTGRVSNGTLTFPGVGGFAKPSTPAVFSCSQPPFTTGNDEMGNLSARLAAAFNRTTLLVNARQPTGENPATFYREPATNHYARIVHATLPDGLGYAFPYDDVHPDGVDFEGKVQSAQPGTLTVTVGSPH</sequence>
<dbReference type="CDD" id="cd09220">
    <property type="entry name" value="GH64-GluB-like"/>
    <property type="match status" value="1"/>
</dbReference>
<dbReference type="InterPro" id="IPR032477">
    <property type="entry name" value="Glyco_hydro_64"/>
</dbReference>
<proteinExistence type="predicted"/>
<dbReference type="EMBL" id="BJFL01000004">
    <property type="protein sequence ID" value="GDY29787.1"/>
    <property type="molecule type" value="Genomic_DNA"/>
</dbReference>
<dbReference type="PANTHER" id="PTHR38165">
    <property type="match status" value="1"/>
</dbReference>
<protein>
    <recommendedName>
        <fullName evidence="1">GH64 domain-containing protein</fullName>
    </recommendedName>
</protein>
<comment type="caution">
    <text evidence="2">The sequence shown here is derived from an EMBL/GenBank/DDBJ whole genome shotgun (WGS) entry which is preliminary data.</text>
</comment>
<dbReference type="PROSITE" id="PS52006">
    <property type="entry name" value="GH64"/>
    <property type="match status" value="1"/>
</dbReference>
<organism evidence="2 3">
    <name type="scientific">Gandjariella thermophila</name>
    <dbReference type="NCBI Taxonomy" id="1931992"/>
    <lineage>
        <taxon>Bacteria</taxon>
        <taxon>Bacillati</taxon>
        <taxon>Actinomycetota</taxon>
        <taxon>Actinomycetes</taxon>
        <taxon>Pseudonocardiales</taxon>
        <taxon>Pseudonocardiaceae</taxon>
        <taxon>Gandjariella</taxon>
    </lineage>
</organism>